<proteinExistence type="predicted"/>
<accession>A0A679J474</accession>
<keyword evidence="1" id="KW-0472">Membrane</keyword>
<dbReference type="AlphaFoldDB" id="A0A679J474"/>
<gene>
    <name evidence="2" type="ORF">MBUL_04033</name>
</gene>
<keyword evidence="1" id="KW-1133">Transmembrane helix</keyword>
<sequence length="70" mass="7531">MPGCRHSTALPMVPQTGSGLRLSQFIVNGRTSVRPVNDNRPPHIPGFWPWALAIGVAPVLSGILLLALMF</sequence>
<keyword evidence="1" id="KW-0812">Transmembrane</keyword>
<feature type="transmembrane region" description="Helical" evidence="1">
    <location>
        <begin position="47"/>
        <end position="68"/>
    </location>
</feature>
<protein>
    <submittedName>
        <fullName evidence="2">Uncharacterized protein</fullName>
    </submittedName>
</protein>
<name>A0A679J474_9HYPH</name>
<evidence type="ECO:0000256" key="1">
    <source>
        <dbReference type="SAM" id="Phobius"/>
    </source>
</evidence>
<reference evidence="2" key="1">
    <citation type="submission" date="2019-12" db="EMBL/GenBank/DDBJ databases">
        <authorList>
            <person name="Cremers G."/>
        </authorList>
    </citation>
    <scope>NUCLEOTIDE SEQUENCE</scope>
    <source>
        <strain evidence="2">Mbul1</strain>
    </source>
</reference>
<evidence type="ECO:0000313" key="2">
    <source>
        <dbReference type="EMBL" id="CAA2107179.1"/>
    </source>
</evidence>
<dbReference type="EMBL" id="LR743504">
    <property type="protein sequence ID" value="CAA2107179.1"/>
    <property type="molecule type" value="Genomic_DNA"/>
</dbReference>
<organism evidence="2">
    <name type="scientific">Methylobacterium bullatum</name>
    <dbReference type="NCBI Taxonomy" id="570505"/>
    <lineage>
        <taxon>Bacteria</taxon>
        <taxon>Pseudomonadati</taxon>
        <taxon>Pseudomonadota</taxon>
        <taxon>Alphaproteobacteria</taxon>
        <taxon>Hyphomicrobiales</taxon>
        <taxon>Methylobacteriaceae</taxon>
        <taxon>Methylobacterium</taxon>
    </lineage>
</organism>